<keyword evidence="2" id="KW-1185">Reference proteome</keyword>
<sequence length="130" mass="14463">MSIARPMQKTTLPLRIPVPGSATIEIKGTTNAAYHQRVTIEDTAEGGTYTFYGQGEGVTMQVRDHHGTDLVQLTEIERHYRCCESTDLAEYSEADANTPVCIYWEIDTEDGEDEDFNDSVIVITATLSED</sequence>
<gene>
    <name evidence="1" type="ORF">BJX68DRAFT_272828</name>
</gene>
<dbReference type="GeneID" id="98162455"/>
<protein>
    <submittedName>
        <fullName evidence="1">Uncharacterized protein</fullName>
    </submittedName>
</protein>
<dbReference type="Proteomes" id="UP001610444">
    <property type="component" value="Unassembled WGS sequence"/>
</dbReference>
<organism evidence="1 2">
    <name type="scientific">Aspergillus pseudodeflectus</name>
    <dbReference type="NCBI Taxonomy" id="176178"/>
    <lineage>
        <taxon>Eukaryota</taxon>
        <taxon>Fungi</taxon>
        <taxon>Dikarya</taxon>
        <taxon>Ascomycota</taxon>
        <taxon>Pezizomycotina</taxon>
        <taxon>Eurotiomycetes</taxon>
        <taxon>Eurotiomycetidae</taxon>
        <taxon>Eurotiales</taxon>
        <taxon>Aspergillaceae</taxon>
        <taxon>Aspergillus</taxon>
        <taxon>Aspergillus subgen. Nidulantes</taxon>
    </lineage>
</organism>
<evidence type="ECO:0000313" key="1">
    <source>
        <dbReference type="EMBL" id="KAL2837984.1"/>
    </source>
</evidence>
<evidence type="ECO:0000313" key="2">
    <source>
        <dbReference type="Proteomes" id="UP001610444"/>
    </source>
</evidence>
<dbReference type="Gene3D" id="2.60.120.400">
    <property type="entry name" value="Calcium-mediated lectin"/>
    <property type="match status" value="1"/>
</dbReference>
<dbReference type="InterPro" id="IPR036684">
    <property type="entry name" value="Ca_lectin_sf"/>
</dbReference>
<reference evidence="1 2" key="1">
    <citation type="submission" date="2024-07" db="EMBL/GenBank/DDBJ databases">
        <title>Section-level genome sequencing and comparative genomics of Aspergillus sections Usti and Cavernicolus.</title>
        <authorList>
            <consortium name="Lawrence Berkeley National Laboratory"/>
            <person name="Nybo J.L."/>
            <person name="Vesth T.C."/>
            <person name="Theobald S."/>
            <person name="Frisvad J.C."/>
            <person name="Larsen T.O."/>
            <person name="Kjaerboelling I."/>
            <person name="Rothschild-Mancinelli K."/>
            <person name="Lyhne E.K."/>
            <person name="Kogle M.E."/>
            <person name="Barry K."/>
            <person name="Clum A."/>
            <person name="Na H."/>
            <person name="Ledsgaard L."/>
            <person name="Lin J."/>
            <person name="Lipzen A."/>
            <person name="Kuo A."/>
            <person name="Riley R."/>
            <person name="Mondo S."/>
            <person name="LaButti K."/>
            <person name="Haridas S."/>
            <person name="Pangalinan J."/>
            <person name="Salamov A.A."/>
            <person name="Simmons B.A."/>
            <person name="Magnuson J.K."/>
            <person name="Chen J."/>
            <person name="Drula E."/>
            <person name="Henrissat B."/>
            <person name="Wiebenga A."/>
            <person name="Lubbers R.J."/>
            <person name="Gomes A.C."/>
            <person name="Macurrencykelacurrency M.R."/>
            <person name="Stajich J."/>
            <person name="Grigoriev I.V."/>
            <person name="Mortensen U.H."/>
            <person name="De vries R.P."/>
            <person name="Baker S.E."/>
            <person name="Andersen M.R."/>
        </authorList>
    </citation>
    <scope>NUCLEOTIDE SEQUENCE [LARGE SCALE GENOMIC DNA]</scope>
    <source>
        <strain evidence="1 2">CBS 756.74</strain>
    </source>
</reference>
<accession>A0ABR4JD55</accession>
<dbReference type="RefSeq" id="XP_070892782.1">
    <property type="nucleotide sequence ID" value="XM_071047291.1"/>
</dbReference>
<dbReference type="EMBL" id="JBFXLR010000090">
    <property type="protein sequence ID" value="KAL2837984.1"/>
    <property type="molecule type" value="Genomic_DNA"/>
</dbReference>
<proteinExistence type="predicted"/>
<name>A0ABR4JD55_9EURO</name>
<comment type="caution">
    <text evidence="1">The sequence shown here is derived from an EMBL/GenBank/DDBJ whole genome shotgun (WGS) entry which is preliminary data.</text>
</comment>